<gene>
    <name evidence="2" type="ORF">T459_25448</name>
</gene>
<organism evidence="2 3">
    <name type="scientific">Capsicum annuum</name>
    <name type="common">Capsicum pepper</name>
    <dbReference type="NCBI Taxonomy" id="4072"/>
    <lineage>
        <taxon>Eukaryota</taxon>
        <taxon>Viridiplantae</taxon>
        <taxon>Streptophyta</taxon>
        <taxon>Embryophyta</taxon>
        <taxon>Tracheophyta</taxon>
        <taxon>Spermatophyta</taxon>
        <taxon>Magnoliopsida</taxon>
        <taxon>eudicotyledons</taxon>
        <taxon>Gunneridae</taxon>
        <taxon>Pentapetalae</taxon>
        <taxon>asterids</taxon>
        <taxon>lamiids</taxon>
        <taxon>Solanales</taxon>
        <taxon>Solanaceae</taxon>
        <taxon>Solanoideae</taxon>
        <taxon>Capsiceae</taxon>
        <taxon>Capsicum</taxon>
    </lineage>
</organism>
<reference evidence="2 3" key="1">
    <citation type="journal article" date="2014" name="Nat. Genet.">
        <title>Genome sequence of the hot pepper provides insights into the evolution of pungency in Capsicum species.</title>
        <authorList>
            <person name="Kim S."/>
            <person name="Park M."/>
            <person name="Yeom S.I."/>
            <person name="Kim Y.M."/>
            <person name="Lee J.M."/>
            <person name="Lee H.A."/>
            <person name="Seo E."/>
            <person name="Choi J."/>
            <person name="Cheong K."/>
            <person name="Kim K.T."/>
            <person name="Jung K."/>
            <person name="Lee G.W."/>
            <person name="Oh S.K."/>
            <person name="Bae C."/>
            <person name="Kim S.B."/>
            <person name="Lee H.Y."/>
            <person name="Kim S.Y."/>
            <person name="Kim M.S."/>
            <person name="Kang B.C."/>
            <person name="Jo Y.D."/>
            <person name="Yang H.B."/>
            <person name="Jeong H.J."/>
            <person name="Kang W.H."/>
            <person name="Kwon J.K."/>
            <person name="Shin C."/>
            <person name="Lim J.Y."/>
            <person name="Park J.H."/>
            <person name="Huh J.H."/>
            <person name="Kim J.S."/>
            <person name="Kim B.D."/>
            <person name="Cohen O."/>
            <person name="Paran I."/>
            <person name="Suh M.C."/>
            <person name="Lee S.B."/>
            <person name="Kim Y.K."/>
            <person name="Shin Y."/>
            <person name="Noh S.J."/>
            <person name="Park J."/>
            <person name="Seo Y.S."/>
            <person name="Kwon S.Y."/>
            <person name="Kim H.A."/>
            <person name="Park J.M."/>
            <person name="Kim H.J."/>
            <person name="Choi S.B."/>
            <person name="Bosland P.W."/>
            <person name="Reeves G."/>
            <person name="Jo S.H."/>
            <person name="Lee B.W."/>
            <person name="Cho H.T."/>
            <person name="Choi H.S."/>
            <person name="Lee M.S."/>
            <person name="Yu Y."/>
            <person name="Do Choi Y."/>
            <person name="Park B.S."/>
            <person name="van Deynze A."/>
            <person name="Ashrafi H."/>
            <person name="Hill T."/>
            <person name="Kim W.T."/>
            <person name="Pai H.S."/>
            <person name="Ahn H.K."/>
            <person name="Yeam I."/>
            <person name="Giovannoni J.J."/>
            <person name="Rose J.K."/>
            <person name="Sorensen I."/>
            <person name="Lee S.J."/>
            <person name="Kim R.W."/>
            <person name="Choi I.Y."/>
            <person name="Choi B.S."/>
            <person name="Lim J.S."/>
            <person name="Lee Y.H."/>
            <person name="Choi D."/>
        </authorList>
    </citation>
    <scope>NUCLEOTIDE SEQUENCE [LARGE SCALE GENOMIC DNA]</scope>
    <source>
        <strain evidence="3">cv. CM334</strain>
    </source>
</reference>
<feature type="compositionally biased region" description="Low complexity" evidence="1">
    <location>
        <begin position="53"/>
        <end position="65"/>
    </location>
</feature>
<dbReference type="Gramene" id="PHT70344">
    <property type="protein sequence ID" value="PHT70344"/>
    <property type="gene ID" value="T459_25448"/>
</dbReference>
<proteinExistence type="predicted"/>
<dbReference type="Proteomes" id="UP000222542">
    <property type="component" value="Unassembled WGS sequence"/>
</dbReference>
<reference evidence="2 3" key="2">
    <citation type="journal article" date="2017" name="Genome Biol.">
        <title>New reference genome sequences of hot pepper reveal the massive evolution of plant disease-resistance genes by retroduplication.</title>
        <authorList>
            <person name="Kim S."/>
            <person name="Park J."/>
            <person name="Yeom S.I."/>
            <person name="Kim Y.M."/>
            <person name="Seo E."/>
            <person name="Kim K.T."/>
            <person name="Kim M.S."/>
            <person name="Lee J.M."/>
            <person name="Cheong K."/>
            <person name="Shin H.S."/>
            <person name="Kim S.B."/>
            <person name="Han K."/>
            <person name="Lee J."/>
            <person name="Park M."/>
            <person name="Lee H.A."/>
            <person name="Lee H.Y."/>
            <person name="Lee Y."/>
            <person name="Oh S."/>
            <person name="Lee J.H."/>
            <person name="Choi E."/>
            <person name="Choi E."/>
            <person name="Lee S.E."/>
            <person name="Jeon J."/>
            <person name="Kim H."/>
            <person name="Choi G."/>
            <person name="Song H."/>
            <person name="Lee J."/>
            <person name="Lee S.C."/>
            <person name="Kwon J.K."/>
            <person name="Lee H.Y."/>
            <person name="Koo N."/>
            <person name="Hong Y."/>
            <person name="Kim R.W."/>
            <person name="Kang W.H."/>
            <person name="Huh J.H."/>
            <person name="Kang B.C."/>
            <person name="Yang T.J."/>
            <person name="Lee Y.H."/>
            <person name="Bennetzen J.L."/>
            <person name="Choi D."/>
        </authorList>
    </citation>
    <scope>NUCLEOTIDE SEQUENCE [LARGE SCALE GENOMIC DNA]</scope>
    <source>
        <strain evidence="3">cv. CM334</strain>
    </source>
</reference>
<dbReference type="AlphaFoldDB" id="A0A2G2YKU2"/>
<feature type="region of interest" description="Disordered" evidence="1">
    <location>
        <begin position="39"/>
        <end position="125"/>
    </location>
</feature>
<sequence length="196" mass="21368">MPNQEGCATMPDGQEARAVKEGYIGKTLSIKKVSQARKIANRFADPTTDKTPRPQARPNRAAQAASDKEADSQTEEAVATIAEVQHQEQPQAGGPSQEAAAEPVETGAKPGRANQGTQTVEHTTWRRSTKDLDMIKFGLIWKCYDMGPGWDLTTIPRGNALQSEVLRLREEMFLVDAGLGTPRICMQDEPIGVPIN</sequence>
<accession>A0A2G2YKU2</accession>
<evidence type="ECO:0000313" key="3">
    <source>
        <dbReference type="Proteomes" id="UP000222542"/>
    </source>
</evidence>
<protein>
    <submittedName>
        <fullName evidence="2">Uncharacterized protein</fullName>
    </submittedName>
</protein>
<dbReference type="EMBL" id="AYRZ02000010">
    <property type="protein sequence ID" value="PHT70344.1"/>
    <property type="molecule type" value="Genomic_DNA"/>
</dbReference>
<evidence type="ECO:0000256" key="1">
    <source>
        <dbReference type="SAM" id="MobiDB-lite"/>
    </source>
</evidence>
<evidence type="ECO:0000313" key="2">
    <source>
        <dbReference type="EMBL" id="PHT70344.1"/>
    </source>
</evidence>
<name>A0A2G2YKU2_CAPAN</name>
<keyword evidence="3" id="KW-1185">Reference proteome</keyword>
<comment type="caution">
    <text evidence="2">The sequence shown here is derived from an EMBL/GenBank/DDBJ whole genome shotgun (WGS) entry which is preliminary data.</text>
</comment>